<keyword evidence="3" id="KW-0479">Metal-binding</keyword>
<sequence>MRILPMCFSILQVPRCRIHTLANFWQESFHSLHRKCGDYSSFRLHGSYGNALEGGYSRRWIRRPLSTKTKGTKKITQNSDSSKSTTIRHEILDETILNSATVNANKKEVIEFQKIQYCNIQQKIAENNDLSKLVTVIIFDLETTGFSRQNERIIEIALQDLQGGENSTFHTLVNPERYIANSNIHKITNHMVSRPGIPRMEELIPILLQYIRSRQKPGGYVLLVAHNGRTFDVPFLTQEFNRHGFDIPSNWLFLDTMPLVREWMKSEGLSCSRKLQDIAEKLLIKKTGPAHRAMSDVELLSLVFQRLTFRLKLSLANIVVRWSFTALDLTNGKKKSSG</sequence>
<dbReference type="AlphaFoldDB" id="A0A067JTU0"/>
<dbReference type="EMBL" id="KK915213">
    <property type="protein sequence ID" value="KDP23420.1"/>
    <property type="molecule type" value="Genomic_DNA"/>
</dbReference>
<evidence type="ECO:0000256" key="4">
    <source>
        <dbReference type="ARBA" id="ARBA00022801"/>
    </source>
</evidence>
<dbReference type="CDD" id="cd06127">
    <property type="entry name" value="DEDDh"/>
    <property type="match status" value="1"/>
</dbReference>
<keyword evidence="10" id="KW-1185">Reference proteome</keyword>
<evidence type="ECO:0000256" key="5">
    <source>
        <dbReference type="ARBA" id="ARBA00022839"/>
    </source>
</evidence>
<dbReference type="InterPro" id="IPR013520">
    <property type="entry name" value="Ribonucl_H"/>
</dbReference>
<accession>A0A067JTU0</accession>
<evidence type="ECO:0000259" key="8">
    <source>
        <dbReference type="SMART" id="SM00479"/>
    </source>
</evidence>
<dbReference type="SUPFAM" id="SSF53098">
    <property type="entry name" value="Ribonuclease H-like"/>
    <property type="match status" value="1"/>
</dbReference>
<dbReference type="STRING" id="180498.A0A067JTU0"/>
<keyword evidence="6" id="KW-0460">Magnesium</keyword>
<name>A0A067JTU0_JATCU</name>
<dbReference type="GO" id="GO:0046872">
    <property type="term" value="F:metal ion binding"/>
    <property type="evidence" value="ECO:0007669"/>
    <property type="project" value="UniProtKB-KW"/>
</dbReference>
<dbReference type="InterPro" id="IPR040393">
    <property type="entry name" value="TREX1/2"/>
</dbReference>
<dbReference type="OrthoDB" id="10250935at2759"/>
<gene>
    <name evidence="9" type="ORF">JCGZ_23253</name>
</gene>
<comment type="cofactor">
    <cofactor evidence="1">
        <name>Mg(2+)</name>
        <dbReference type="ChEBI" id="CHEBI:18420"/>
    </cofactor>
</comment>
<dbReference type="KEGG" id="jcu:105647453"/>
<proteinExistence type="inferred from homology"/>
<dbReference type="InterPro" id="IPR036397">
    <property type="entry name" value="RNaseH_sf"/>
</dbReference>
<comment type="similarity">
    <text evidence="7">Belongs to the exonuclease superfamily. TREX family.</text>
</comment>
<evidence type="ECO:0000313" key="10">
    <source>
        <dbReference type="Proteomes" id="UP000027138"/>
    </source>
</evidence>
<keyword evidence="2" id="KW-0540">Nuclease</keyword>
<evidence type="ECO:0000313" key="9">
    <source>
        <dbReference type="EMBL" id="KDP23420.1"/>
    </source>
</evidence>
<dbReference type="GO" id="GO:0003676">
    <property type="term" value="F:nucleic acid binding"/>
    <property type="evidence" value="ECO:0007669"/>
    <property type="project" value="InterPro"/>
</dbReference>
<evidence type="ECO:0000256" key="7">
    <source>
        <dbReference type="ARBA" id="ARBA00025769"/>
    </source>
</evidence>
<dbReference type="GO" id="GO:0008296">
    <property type="term" value="F:3'-5'-DNA exonuclease activity"/>
    <property type="evidence" value="ECO:0007669"/>
    <property type="project" value="TreeGrafter"/>
</dbReference>
<dbReference type="GO" id="GO:0006308">
    <property type="term" value="P:DNA catabolic process"/>
    <property type="evidence" value="ECO:0007669"/>
    <property type="project" value="TreeGrafter"/>
</dbReference>
<dbReference type="InterPro" id="IPR012337">
    <property type="entry name" value="RNaseH-like_sf"/>
</dbReference>
<evidence type="ECO:0000256" key="6">
    <source>
        <dbReference type="ARBA" id="ARBA00022842"/>
    </source>
</evidence>
<reference evidence="9 10" key="1">
    <citation type="journal article" date="2014" name="PLoS ONE">
        <title>Global Analysis of Gene Expression Profiles in Physic Nut (Jatropha curcas L.) Seedlings Exposed to Salt Stress.</title>
        <authorList>
            <person name="Zhang L."/>
            <person name="Zhang C."/>
            <person name="Wu P."/>
            <person name="Chen Y."/>
            <person name="Li M."/>
            <person name="Jiang H."/>
            <person name="Wu G."/>
        </authorList>
    </citation>
    <scope>NUCLEOTIDE SEQUENCE [LARGE SCALE GENOMIC DNA]</scope>
    <source>
        <strain evidence="10">cv. GZQX0401</strain>
        <tissue evidence="9">Young leaves</tissue>
    </source>
</reference>
<dbReference type="SMART" id="SM00479">
    <property type="entry name" value="EXOIII"/>
    <property type="match status" value="1"/>
</dbReference>
<protein>
    <recommendedName>
        <fullName evidence="8">Exonuclease domain-containing protein</fullName>
    </recommendedName>
</protein>
<feature type="domain" description="Exonuclease" evidence="8">
    <location>
        <begin position="135"/>
        <end position="313"/>
    </location>
</feature>
<evidence type="ECO:0000256" key="2">
    <source>
        <dbReference type="ARBA" id="ARBA00022722"/>
    </source>
</evidence>
<evidence type="ECO:0000256" key="3">
    <source>
        <dbReference type="ARBA" id="ARBA00022723"/>
    </source>
</evidence>
<evidence type="ECO:0000256" key="1">
    <source>
        <dbReference type="ARBA" id="ARBA00001946"/>
    </source>
</evidence>
<dbReference type="PANTHER" id="PTHR13058:SF19">
    <property type="entry name" value="LD40940P"/>
    <property type="match status" value="1"/>
</dbReference>
<keyword evidence="5" id="KW-0269">Exonuclease</keyword>
<dbReference type="Pfam" id="PF00929">
    <property type="entry name" value="RNase_T"/>
    <property type="match status" value="1"/>
</dbReference>
<dbReference type="Proteomes" id="UP000027138">
    <property type="component" value="Unassembled WGS sequence"/>
</dbReference>
<dbReference type="PANTHER" id="PTHR13058">
    <property type="entry name" value="THREE PRIME REPAIR EXONUCLEASE 1, 2"/>
    <property type="match status" value="1"/>
</dbReference>
<keyword evidence="4" id="KW-0378">Hydrolase</keyword>
<organism evidence="9 10">
    <name type="scientific">Jatropha curcas</name>
    <name type="common">Barbados nut</name>
    <dbReference type="NCBI Taxonomy" id="180498"/>
    <lineage>
        <taxon>Eukaryota</taxon>
        <taxon>Viridiplantae</taxon>
        <taxon>Streptophyta</taxon>
        <taxon>Embryophyta</taxon>
        <taxon>Tracheophyta</taxon>
        <taxon>Spermatophyta</taxon>
        <taxon>Magnoliopsida</taxon>
        <taxon>eudicotyledons</taxon>
        <taxon>Gunneridae</taxon>
        <taxon>Pentapetalae</taxon>
        <taxon>rosids</taxon>
        <taxon>fabids</taxon>
        <taxon>Malpighiales</taxon>
        <taxon>Euphorbiaceae</taxon>
        <taxon>Crotonoideae</taxon>
        <taxon>Jatropheae</taxon>
        <taxon>Jatropha</taxon>
    </lineage>
</organism>
<dbReference type="GO" id="GO:0005737">
    <property type="term" value="C:cytoplasm"/>
    <property type="evidence" value="ECO:0007669"/>
    <property type="project" value="TreeGrafter"/>
</dbReference>
<dbReference type="Gene3D" id="3.30.420.10">
    <property type="entry name" value="Ribonuclease H-like superfamily/Ribonuclease H"/>
    <property type="match status" value="1"/>
</dbReference>